<feature type="region of interest" description="Disordered" evidence="1">
    <location>
        <begin position="192"/>
        <end position="282"/>
    </location>
</feature>
<feature type="transmembrane region" description="Helical" evidence="2">
    <location>
        <begin position="32"/>
        <end position="52"/>
    </location>
</feature>
<evidence type="ECO:0000313" key="3">
    <source>
        <dbReference type="EMBL" id="TBU28087.1"/>
    </source>
</evidence>
<proteinExistence type="predicted"/>
<gene>
    <name evidence="3" type="ORF">BD311DRAFT_354464</name>
</gene>
<feature type="compositionally biased region" description="Low complexity" evidence="1">
    <location>
        <begin position="270"/>
        <end position="282"/>
    </location>
</feature>
<dbReference type="EMBL" id="ML143425">
    <property type="protein sequence ID" value="TBU28087.1"/>
    <property type="molecule type" value="Genomic_DNA"/>
</dbReference>
<name>A0A4Q9MLZ4_9APHY</name>
<evidence type="ECO:0000256" key="1">
    <source>
        <dbReference type="SAM" id="MobiDB-lite"/>
    </source>
</evidence>
<feature type="compositionally biased region" description="Low complexity" evidence="1">
    <location>
        <begin position="207"/>
        <end position="218"/>
    </location>
</feature>
<keyword evidence="2" id="KW-0472">Membrane</keyword>
<feature type="region of interest" description="Disordered" evidence="1">
    <location>
        <begin position="1"/>
        <end position="22"/>
    </location>
</feature>
<reference evidence="3" key="1">
    <citation type="submission" date="2019-01" db="EMBL/GenBank/DDBJ databases">
        <title>Draft genome sequences of three monokaryotic isolates of the white-rot basidiomycete fungus Dichomitus squalens.</title>
        <authorList>
            <consortium name="DOE Joint Genome Institute"/>
            <person name="Lopez S.C."/>
            <person name="Andreopoulos B."/>
            <person name="Pangilinan J."/>
            <person name="Lipzen A."/>
            <person name="Riley R."/>
            <person name="Ahrendt S."/>
            <person name="Ng V."/>
            <person name="Barry K."/>
            <person name="Daum C."/>
            <person name="Grigoriev I.V."/>
            <person name="Hilden K.S."/>
            <person name="Makela M.R."/>
            <person name="de Vries R.P."/>
        </authorList>
    </citation>
    <scope>NUCLEOTIDE SEQUENCE [LARGE SCALE GENOMIC DNA]</scope>
    <source>
        <strain evidence="3">OM18370.1</strain>
    </source>
</reference>
<evidence type="ECO:0000256" key="2">
    <source>
        <dbReference type="SAM" id="Phobius"/>
    </source>
</evidence>
<protein>
    <submittedName>
        <fullName evidence="3">Uncharacterized protein</fullName>
    </submittedName>
</protein>
<dbReference type="OrthoDB" id="2972750at2759"/>
<keyword evidence="2" id="KW-0812">Transmembrane</keyword>
<organism evidence="3">
    <name type="scientific">Dichomitus squalens</name>
    <dbReference type="NCBI Taxonomy" id="114155"/>
    <lineage>
        <taxon>Eukaryota</taxon>
        <taxon>Fungi</taxon>
        <taxon>Dikarya</taxon>
        <taxon>Basidiomycota</taxon>
        <taxon>Agaricomycotina</taxon>
        <taxon>Agaricomycetes</taxon>
        <taxon>Polyporales</taxon>
        <taxon>Polyporaceae</taxon>
        <taxon>Dichomitus</taxon>
    </lineage>
</organism>
<accession>A0A4Q9MLZ4</accession>
<sequence>MSTSTTPSPPTGPATQSPGFSSIFQSPGGPPLILVCIAAGLLLGAFIGVLLMRRMRPRVVVQRMNGADFLRGLNPNFGEKPTLLDIHLLPASEEGTSYGDGKGKVGGERGAWGHVSPFAARYLSSSDGQPKSSTAPPSSPPSFTRGEGVLSRIITQFYWANPRWRPRPHEHSPTSPNPHPDARRVQLAVTISMPSPQRPACHPRRPSPSGTPRPSTSSDPLKNGSTASSDAHAHASDDANPVPDCCIGTVVVSYRPDPNGSPAAAPPAASPAAAAAAAAAAT</sequence>
<dbReference type="AlphaFoldDB" id="A0A4Q9MLZ4"/>
<dbReference type="Proteomes" id="UP000292957">
    <property type="component" value="Unassembled WGS sequence"/>
</dbReference>
<keyword evidence="2" id="KW-1133">Transmembrane helix</keyword>
<feature type="region of interest" description="Disordered" evidence="1">
    <location>
        <begin position="123"/>
        <end position="146"/>
    </location>
</feature>